<evidence type="ECO:0000313" key="1">
    <source>
        <dbReference type="EMBL" id="TDK24074.1"/>
    </source>
</evidence>
<dbReference type="Proteomes" id="UP000295411">
    <property type="component" value="Unassembled WGS sequence"/>
</dbReference>
<dbReference type="EMBL" id="SMTK01000005">
    <property type="protein sequence ID" value="TDK24074.1"/>
    <property type="molecule type" value="Genomic_DNA"/>
</dbReference>
<dbReference type="OrthoDB" id="9793178at2"/>
<evidence type="ECO:0000313" key="2">
    <source>
        <dbReference type="Proteomes" id="UP000295411"/>
    </source>
</evidence>
<reference evidence="1 2" key="1">
    <citation type="submission" date="2019-03" db="EMBL/GenBank/DDBJ databases">
        <title>Arthrobacter sp. nov., an bacterium isolated from biocrust in Mu Us Desert.</title>
        <authorList>
            <person name="Lixiong L."/>
        </authorList>
    </citation>
    <scope>NUCLEOTIDE SEQUENCE [LARGE SCALE GENOMIC DNA]</scope>
    <source>
        <strain evidence="1 2">SLN-3</strain>
    </source>
</reference>
<name>A0A4R5TSL6_9MICC</name>
<comment type="caution">
    <text evidence="1">The sequence shown here is derived from an EMBL/GenBank/DDBJ whole genome shotgun (WGS) entry which is preliminary data.</text>
</comment>
<sequence length="65" mass="6936">MILHLGAGMPRCTMVDQDQAGVAVGSKVLKTLGTHHGTIFGLQAHARRPGRLQVGDLVTLHRPTL</sequence>
<organism evidence="1 2">
    <name type="scientific">Arthrobacter crusticola</name>
    <dbReference type="NCBI Taxonomy" id="2547960"/>
    <lineage>
        <taxon>Bacteria</taxon>
        <taxon>Bacillati</taxon>
        <taxon>Actinomycetota</taxon>
        <taxon>Actinomycetes</taxon>
        <taxon>Micrococcales</taxon>
        <taxon>Micrococcaceae</taxon>
        <taxon>Arthrobacter</taxon>
    </lineage>
</organism>
<accession>A0A4R5TSL6</accession>
<protein>
    <recommendedName>
        <fullName evidence="3">MOSC domain-containing protein</fullName>
    </recommendedName>
</protein>
<dbReference type="AlphaFoldDB" id="A0A4R5TSL6"/>
<proteinExistence type="predicted"/>
<dbReference type="RefSeq" id="WP_133404758.1">
    <property type="nucleotide sequence ID" value="NZ_SMTK01000005.1"/>
</dbReference>
<keyword evidence="2" id="KW-1185">Reference proteome</keyword>
<evidence type="ECO:0008006" key="3">
    <source>
        <dbReference type="Google" id="ProtNLM"/>
    </source>
</evidence>
<gene>
    <name evidence="1" type="ORF">E2F48_14930</name>
</gene>